<dbReference type="EMBL" id="FQXV01000011">
    <property type="protein sequence ID" value="SHI17032.1"/>
    <property type="molecule type" value="Genomic_DNA"/>
</dbReference>
<dbReference type="PANTHER" id="PTHR37418">
    <property type="entry name" value="3-KETO-5-AMINOHEXANOATE CLEAVAGE ENZYME-RELATED"/>
    <property type="match status" value="1"/>
</dbReference>
<evidence type="ECO:0000256" key="2">
    <source>
        <dbReference type="ARBA" id="ARBA00022679"/>
    </source>
</evidence>
<gene>
    <name evidence="5" type="ORF">SAMN02745823_03003</name>
</gene>
<dbReference type="GO" id="GO:0046872">
    <property type="term" value="F:metal ion binding"/>
    <property type="evidence" value="ECO:0007669"/>
    <property type="project" value="UniProtKB-KW"/>
</dbReference>
<dbReference type="GO" id="GO:0043720">
    <property type="term" value="F:3-keto-5-aminohexanoate cleavage activity"/>
    <property type="evidence" value="ECO:0007669"/>
    <property type="project" value="InterPro"/>
</dbReference>
<evidence type="ECO:0000256" key="3">
    <source>
        <dbReference type="ARBA" id="ARBA00022723"/>
    </source>
</evidence>
<evidence type="ECO:0000313" key="6">
    <source>
        <dbReference type="Proteomes" id="UP000183995"/>
    </source>
</evidence>
<dbReference type="RefSeq" id="WP_073080634.1">
    <property type="nucleotide sequence ID" value="NZ_FQXV01000011.1"/>
</dbReference>
<name>A0A1M5YY94_9FIRM</name>
<dbReference type="Proteomes" id="UP000183995">
    <property type="component" value="Unassembled WGS sequence"/>
</dbReference>
<reference evidence="5 6" key="1">
    <citation type="submission" date="2016-11" db="EMBL/GenBank/DDBJ databases">
        <authorList>
            <person name="Jaros S."/>
            <person name="Januszkiewicz K."/>
            <person name="Wedrychowicz H."/>
        </authorList>
    </citation>
    <scope>NUCLEOTIDE SEQUENCE [LARGE SCALE GENOMIC DNA]</scope>
    <source>
        <strain evidence="5 6">DSM 10068</strain>
    </source>
</reference>
<dbReference type="STRING" id="1123282.SAMN02745823_03003"/>
<keyword evidence="3" id="KW-0479">Metal-binding</keyword>
<evidence type="ECO:0000256" key="4">
    <source>
        <dbReference type="ARBA" id="ARBA00022833"/>
    </source>
</evidence>
<dbReference type="Gene3D" id="3.20.20.70">
    <property type="entry name" value="Aldolase class I"/>
    <property type="match status" value="1"/>
</dbReference>
<keyword evidence="6" id="KW-1185">Reference proteome</keyword>
<dbReference type="Pfam" id="PF05853">
    <property type="entry name" value="BKACE"/>
    <property type="match status" value="1"/>
</dbReference>
<keyword evidence="4" id="KW-0862">Zinc</keyword>
<dbReference type="InterPro" id="IPR008567">
    <property type="entry name" value="BKACE"/>
</dbReference>
<evidence type="ECO:0000256" key="1">
    <source>
        <dbReference type="ARBA" id="ARBA00001947"/>
    </source>
</evidence>
<protein>
    <submittedName>
        <fullName evidence="5">Uncharacterized conserved protein, DUF849 family</fullName>
    </submittedName>
</protein>
<evidence type="ECO:0000313" key="5">
    <source>
        <dbReference type="EMBL" id="SHI17032.1"/>
    </source>
</evidence>
<dbReference type="AlphaFoldDB" id="A0A1M5YY94"/>
<dbReference type="PANTHER" id="PTHR37418:SF2">
    <property type="entry name" value="3-KETO-5-AMINOHEXANOATE CLEAVAGE ENZYME"/>
    <property type="match status" value="1"/>
</dbReference>
<dbReference type="InterPro" id="IPR013785">
    <property type="entry name" value="Aldolase_TIM"/>
</dbReference>
<keyword evidence="2" id="KW-0808">Transferase</keyword>
<proteinExistence type="predicted"/>
<organism evidence="5 6">
    <name type="scientific">Sporobacter termitidis DSM 10068</name>
    <dbReference type="NCBI Taxonomy" id="1123282"/>
    <lineage>
        <taxon>Bacteria</taxon>
        <taxon>Bacillati</taxon>
        <taxon>Bacillota</taxon>
        <taxon>Clostridia</taxon>
        <taxon>Eubacteriales</taxon>
        <taxon>Oscillospiraceae</taxon>
        <taxon>Sporobacter</taxon>
    </lineage>
</organism>
<accession>A0A1M5YY94</accession>
<dbReference type="OrthoDB" id="63399at2"/>
<comment type="cofactor">
    <cofactor evidence="1">
        <name>Zn(2+)</name>
        <dbReference type="ChEBI" id="CHEBI:29105"/>
    </cofactor>
</comment>
<sequence length="295" mass="32321">MASKRKVILTVAQTGNFQGKAQNPNLPEQPNEIIQSAYECYNAGASIVHIHARDKAGNSSNDPKIFAEINSGVRAKCSLIIQNSTAPATKPGSEADDGVALLYDDSIKGALPEMCSLDTSLITTVWGDLSFIYRWERPWLIKQAKRMQELGIKPELEVFNPSSVEEVFGILSPAGVLPEPISVTLVMGMNKVSQGAISYTQLNHDHMINLIPKDRPVNWTTMAIAANQLPGVTYGVLKGGNARVGMEDNIYYSHGRLAKSNAELVERMVRIIHELEMDVATPEEARQLIGLKPLK</sequence>